<evidence type="ECO:0000256" key="1">
    <source>
        <dbReference type="ARBA" id="ARBA00004701"/>
    </source>
</evidence>
<sequence>VPEDRTLIMSTASAELTKIASNALFAQHISSVNSLSVLCEHFGADASAITRVCGLNPRIGAEGLHAGLGFGGSCLRKDTLGLVGLANDHVLTQVAEYWRQVFVINDFQTSRFAERVRDLARRSSVKKVAVLGYAYKRDTGDARDSLAKGVILTLLKEGRSIELHDQLVPQKNIISDLMEGKIDSKLDITFHRTPYDACDGVQVAVIMNDSQQYRELDWKHISMSMLDEKIVVDGRVVTDEMKLEALSIVVERLGKGRRART</sequence>
<dbReference type="EC" id="1.1.1.22" evidence="3"/>
<dbReference type="GO" id="GO:0003979">
    <property type="term" value="F:UDP-glucose 6-dehydrogenase activity"/>
    <property type="evidence" value="ECO:0007669"/>
    <property type="project" value="UniProtKB-EC"/>
</dbReference>
<gene>
    <name evidence="6" type="ORF">K469DRAFT_583030</name>
</gene>
<feature type="domain" description="UDP-glucose/GDP-mannose dehydrogenase C-terminal" evidence="5">
    <location>
        <begin position="129"/>
        <end position="240"/>
    </location>
</feature>
<comment type="similarity">
    <text evidence="2">Belongs to the UDP-glucose/GDP-mannose dehydrogenase family.</text>
</comment>
<dbReference type="InterPro" id="IPR008927">
    <property type="entry name" value="6-PGluconate_DH-like_C_sf"/>
</dbReference>
<name>A0A6A6DXH5_9PEZI</name>
<reference evidence="6" key="1">
    <citation type="journal article" date="2020" name="Stud. Mycol.">
        <title>101 Dothideomycetes genomes: a test case for predicting lifestyles and emergence of pathogens.</title>
        <authorList>
            <person name="Haridas S."/>
            <person name="Albert R."/>
            <person name="Binder M."/>
            <person name="Bloem J."/>
            <person name="Labutti K."/>
            <person name="Salamov A."/>
            <person name="Andreopoulos B."/>
            <person name="Baker S."/>
            <person name="Barry K."/>
            <person name="Bills G."/>
            <person name="Bluhm B."/>
            <person name="Cannon C."/>
            <person name="Castanera R."/>
            <person name="Culley D."/>
            <person name="Daum C."/>
            <person name="Ezra D."/>
            <person name="Gonzalez J."/>
            <person name="Henrissat B."/>
            <person name="Kuo A."/>
            <person name="Liang C."/>
            <person name="Lipzen A."/>
            <person name="Lutzoni F."/>
            <person name="Magnuson J."/>
            <person name="Mondo S."/>
            <person name="Nolan M."/>
            <person name="Ohm R."/>
            <person name="Pangilinan J."/>
            <person name="Park H.-J."/>
            <person name="Ramirez L."/>
            <person name="Alfaro M."/>
            <person name="Sun H."/>
            <person name="Tritt A."/>
            <person name="Yoshinaga Y."/>
            <person name="Zwiers L.-H."/>
            <person name="Turgeon B."/>
            <person name="Goodwin S."/>
            <person name="Spatafora J."/>
            <person name="Crous P."/>
            <person name="Grigoriev I."/>
        </authorList>
    </citation>
    <scope>NUCLEOTIDE SEQUENCE</scope>
    <source>
        <strain evidence="6">CBS 207.26</strain>
    </source>
</reference>
<accession>A0A6A6DXH5</accession>
<protein>
    <recommendedName>
        <fullName evidence="3">UDP-glucose 6-dehydrogenase</fullName>
        <ecNumber evidence="3">1.1.1.22</ecNumber>
    </recommendedName>
</protein>
<dbReference type="Proteomes" id="UP000800200">
    <property type="component" value="Unassembled WGS sequence"/>
</dbReference>
<feature type="non-terminal residue" evidence="6">
    <location>
        <position position="1"/>
    </location>
</feature>
<dbReference type="SUPFAM" id="SSF52413">
    <property type="entry name" value="UDP-glucose/GDP-mannose dehydrogenase C-terminal domain"/>
    <property type="match status" value="1"/>
</dbReference>
<dbReference type="InterPro" id="IPR014026">
    <property type="entry name" value="UDP-Glc/GDP-Man_DH_dimer"/>
</dbReference>
<dbReference type="AlphaFoldDB" id="A0A6A6DXH5"/>
<proteinExistence type="inferred from homology"/>
<evidence type="ECO:0000259" key="5">
    <source>
        <dbReference type="SMART" id="SM00984"/>
    </source>
</evidence>
<dbReference type="PANTHER" id="PTHR11374">
    <property type="entry name" value="UDP-GLUCOSE DEHYDROGENASE/UDP-MANNAC DEHYDROGENASE"/>
    <property type="match status" value="1"/>
</dbReference>
<evidence type="ECO:0000313" key="6">
    <source>
        <dbReference type="EMBL" id="KAF2183465.1"/>
    </source>
</evidence>
<dbReference type="GO" id="GO:0016628">
    <property type="term" value="F:oxidoreductase activity, acting on the CH-CH group of donors, NAD or NADP as acceptor"/>
    <property type="evidence" value="ECO:0007669"/>
    <property type="project" value="InterPro"/>
</dbReference>
<dbReference type="GO" id="GO:0051287">
    <property type="term" value="F:NAD binding"/>
    <property type="evidence" value="ECO:0007669"/>
    <property type="project" value="InterPro"/>
</dbReference>
<dbReference type="GO" id="GO:0006024">
    <property type="term" value="P:glycosaminoglycan biosynthetic process"/>
    <property type="evidence" value="ECO:0007669"/>
    <property type="project" value="TreeGrafter"/>
</dbReference>
<evidence type="ECO:0000256" key="4">
    <source>
        <dbReference type="ARBA" id="ARBA00047473"/>
    </source>
</evidence>
<dbReference type="Pfam" id="PF03720">
    <property type="entry name" value="UDPG_MGDP_dh_C"/>
    <property type="match status" value="1"/>
</dbReference>
<dbReference type="PANTHER" id="PTHR11374:SF3">
    <property type="entry name" value="UDP-GLUCOSE 6-DEHYDROGENASE"/>
    <property type="match status" value="1"/>
</dbReference>
<comment type="pathway">
    <text evidence="1">Nucleotide-sugar biosynthesis; UDP-alpha-D-glucuronate biosynthesis; UDP-alpha-D-glucuronate from UDP-alpha-D-glucose: step 1/1.</text>
</comment>
<dbReference type="SMART" id="SM00984">
    <property type="entry name" value="UDPG_MGDP_dh_C"/>
    <property type="match status" value="1"/>
</dbReference>
<dbReference type="InterPro" id="IPR014027">
    <property type="entry name" value="UDP-Glc/GDP-Man_DH_C"/>
</dbReference>
<dbReference type="InterPro" id="IPR028356">
    <property type="entry name" value="UDPglc_DH_euk"/>
</dbReference>
<dbReference type="Pfam" id="PF00984">
    <property type="entry name" value="UDPG_MGDP_dh"/>
    <property type="match status" value="1"/>
</dbReference>
<dbReference type="Gene3D" id="1.20.5.100">
    <property type="entry name" value="Cytochrome c1, transmembrane anchor, C-terminal"/>
    <property type="match status" value="1"/>
</dbReference>
<dbReference type="SUPFAM" id="SSF48179">
    <property type="entry name" value="6-phosphogluconate dehydrogenase C-terminal domain-like"/>
    <property type="match status" value="1"/>
</dbReference>
<dbReference type="PIRSF" id="PIRSF000124">
    <property type="entry name" value="UDPglc_GDPman_dh"/>
    <property type="match status" value="1"/>
</dbReference>
<dbReference type="Gene3D" id="3.40.50.720">
    <property type="entry name" value="NAD(P)-binding Rossmann-like Domain"/>
    <property type="match status" value="1"/>
</dbReference>
<keyword evidence="7" id="KW-1185">Reference proteome</keyword>
<organism evidence="6 7">
    <name type="scientific">Zopfia rhizophila CBS 207.26</name>
    <dbReference type="NCBI Taxonomy" id="1314779"/>
    <lineage>
        <taxon>Eukaryota</taxon>
        <taxon>Fungi</taxon>
        <taxon>Dikarya</taxon>
        <taxon>Ascomycota</taxon>
        <taxon>Pezizomycotina</taxon>
        <taxon>Dothideomycetes</taxon>
        <taxon>Dothideomycetes incertae sedis</taxon>
        <taxon>Zopfiaceae</taxon>
        <taxon>Zopfia</taxon>
    </lineage>
</organism>
<dbReference type="PIRSF" id="PIRSF500136">
    <property type="entry name" value="UDP_ManNAc_DH"/>
    <property type="match status" value="1"/>
</dbReference>
<dbReference type="UniPathway" id="UPA00038">
    <property type="reaction ID" value="UER00491"/>
</dbReference>
<dbReference type="GO" id="GO:0006065">
    <property type="term" value="P:UDP-glucuronate biosynthetic process"/>
    <property type="evidence" value="ECO:0007669"/>
    <property type="project" value="UniProtKB-UniPathway"/>
</dbReference>
<evidence type="ECO:0000256" key="2">
    <source>
        <dbReference type="ARBA" id="ARBA00006601"/>
    </source>
</evidence>
<dbReference type="GO" id="GO:0005634">
    <property type="term" value="C:nucleus"/>
    <property type="evidence" value="ECO:0007669"/>
    <property type="project" value="TreeGrafter"/>
</dbReference>
<dbReference type="OrthoDB" id="5059218at2759"/>
<evidence type="ECO:0000256" key="3">
    <source>
        <dbReference type="ARBA" id="ARBA00012954"/>
    </source>
</evidence>
<dbReference type="InterPro" id="IPR036220">
    <property type="entry name" value="UDP-Glc/GDP-Man_DH_C_sf"/>
</dbReference>
<dbReference type="InterPro" id="IPR017476">
    <property type="entry name" value="UDP-Glc/GDP-Man"/>
</dbReference>
<evidence type="ECO:0000313" key="7">
    <source>
        <dbReference type="Proteomes" id="UP000800200"/>
    </source>
</evidence>
<dbReference type="InterPro" id="IPR028359">
    <property type="entry name" value="UDP_ManNAc/GlcNAc_DH"/>
</dbReference>
<comment type="catalytic activity">
    <reaction evidence="4">
        <text>UDP-alpha-D-glucose + 2 NAD(+) + H2O = UDP-alpha-D-glucuronate + 2 NADH + 3 H(+)</text>
        <dbReference type="Rhea" id="RHEA:23596"/>
        <dbReference type="ChEBI" id="CHEBI:15377"/>
        <dbReference type="ChEBI" id="CHEBI:15378"/>
        <dbReference type="ChEBI" id="CHEBI:57540"/>
        <dbReference type="ChEBI" id="CHEBI:57945"/>
        <dbReference type="ChEBI" id="CHEBI:58052"/>
        <dbReference type="ChEBI" id="CHEBI:58885"/>
        <dbReference type="EC" id="1.1.1.22"/>
    </reaction>
</comment>
<dbReference type="EMBL" id="ML994642">
    <property type="protein sequence ID" value="KAF2183465.1"/>
    <property type="molecule type" value="Genomic_DNA"/>
</dbReference>
<dbReference type="GO" id="GO:0000271">
    <property type="term" value="P:polysaccharide biosynthetic process"/>
    <property type="evidence" value="ECO:0007669"/>
    <property type="project" value="InterPro"/>
</dbReference>